<evidence type="ECO:0000256" key="10">
    <source>
        <dbReference type="ARBA" id="ARBA00023008"/>
    </source>
</evidence>
<evidence type="ECO:0000256" key="9">
    <source>
        <dbReference type="ARBA" id="ARBA00022989"/>
    </source>
</evidence>
<comment type="similarity">
    <text evidence="2 14">Belongs to the cytochrome c oxidase subunit 2 family.</text>
</comment>
<dbReference type="RefSeq" id="WP_382420828.1">
    <property type="nucleotide sequence ID" value="NZ_JBHSCW010000001.1"/>
</dbReference>
<dbReference type="PANTHER" id="PTHR22888">
    <property type="entry name" value="CYTOCHROME C OXIDASE, SUBUNIT II"/>
    <property type="match status" value="1"/>
</dbReference>
<evidence type="ECO:0000256" key="11">
    <source>
        <dbReference type="ARBA" id="ARBA00023136"/>
    </source>
</evidence>
<evidence type="ECO:0000259" key="18">
    <source>
        <dbReference type="PROSITE" id="PS50857"/>
    </source>
</evidence>
<dbReference type="Gene3D" id="2.60.40.420">
    <property type="entry name" value="Cupredoxins - blue copper proteins"/>
    <property type="match status" value="1"/>
</dbReference>
<evidence type="ECO:0000256" key="6">
    <source>
        <dbReference type="ARBA" id="ARBA00022723"/>
    </source>
</evidence>
<evidence type="ECO:0000256" key="13">
    <source>
        <dbReference type="ARBA" id="ARBA00047816"/>
    </source>
</evidence>
<evidence type="ECO:0000313" key="20">
    <source>
        <dbReference type="EMBL" id="MFC4350493.1"/>
    </source>
</evidence>
<dbReference type="Proteomes" id="UP001595799">
    <property type="component" value="Unassembled WGS sequence"/>
</dbReference>
<dbReference type="InterPro" id="IPR001505">
    <property type="entry name" value="Copper_CuA"/>
</dbReference>
<evidence type="ECO:0000256" key="5">
    <source>
        <dbReference type="ARBA" id="ARBA00022692"/>
    </source>
</evidence>
<feature type="chain" id="PRO_5045337777" description="Cytochrome c oxidase subunit 2" evidence="17">
    <location>
        <begin position="28"/>
        <end position="288"/>
    </location>
</feature>
<dbReference type="EMBL" id="JBHSCW010000001">
    <property type="protein sequence ID" value="MFC4350493.1"/>
    <property type="molecule type" value="Genomic_DNA"/>
</dbReference>
<keyword evidence="3 14" id="KW-0813">Transport</keyword>
<keyword evidence="5 14" id="KW-0812">Transmembrane</keyword>
<gene>
    <name evidence="20" type="primary">coxB</name>
    <name evidence="20" type="ORF">ACFOW6_02925</name>
</gene>
<feature type="domain" description="Cytochrome oxidase subunit II transmembrane region profile" evidence="19">
    <location>
        <begin position="32"/>
        <end position="127"/>
    </location>
</feature>
<evidence type="ECO:0000256" key="16">
    <source>
        <dbReference type="SAM" id="Phobius"/>
    </source>
</evidence>
<dbReference type="PROSITE" id="PS50857">
    <property type="entry name" value="COX2_CUA"/>
    <property type="match status" value="1"/>
</dbReference>
<dbReference type="PRINTS" id="PR01166">
    <property type="entry name" value="CYCOXIDASEII"/>
</dbReference>
<dbReference type="PROSITE" id="PS50999">
    <property type="entry name" value="COX2_TM"/>
    <property type="match status" value="1"/>
</dbReference>
<name>A0ABV8UI27_9PROT</name>
<evidence type="ECO:0000313" key="21">
    <source>
        <dbReference type="Proteomes" id="UP001595799"/>
    </source>
</evidence>
<proteinExistence type="inferred from homology"/>
<evidence type="ECO:0000256" key="4">
    <source>
        <dbReference type="ARBA" id="ARBA00022660"/>
    </source>
</evidence>
<dbReference type="InterPro" id="IPR045187">
    <property type="entry name" value="CcO_II"/>
</dbReference>
<comment type="cofactor">
    <cofactor evidence="15">
        <name>Cu cation</name>
        <dbReference type="ChEBI" id="CHEBI:23378"/>
    </cofactor>
    <text evidence="15">Binds a copper A center.</text>
</comment>
<evidence type="ECO:0000256" key="15">
    <source>
        <dbReference type="RuleBase" id="RU004024"/>
    </source>
</evidence>
<evidence type="ECO:0000256" key="14">
    <source>
        <dbReference type="RuleBase" id="RU000456"/>
    </source>
</evidence>
<dbReference type="Pfam" id="PF02790">
    <property type="entry name" value="COX2_TM"/>
    <property type="match status" value="1"/>
</dbReference>
<dbReference type="SUPFAM" id="SSF81464">
    <property type="entry name" value="Cytochrome c oxidase subunit II-like, transmembrane region"/>
    <property type="match status" value="1"/>
</dbReference>
<keyword evidence="21" id="KW-1185">Reference proteome</keyword>
<comment type="caution">
    <text evidence="20">The sequence shown here is derived from an EMBL/GenBank/DDBJ whole genome shotgun (WGS) entry which is preliminary data.</text>
</comment>
<dbReference type="PANTHER" id="PTHR22888:SF9">
    <property type="entry name" value="CYTOCHROME C OXIDASE SUBUNIT 2"/>
    <property type="match status" value="1"/>
</dbReference>
<dbReference type="InterPro" id="IPR008972">
    <property type="entry name" value="Cupredoxin"/>
</dbReference>
<sequence>MALVSRWATTVVAAFYALMALAVPANAQGQGEPVPWGLGLQEAASVIKTQMQDFHNMLLVIITAITLFVLALLIYVMVRFRASKNPTPSKTTHNTLIEIVWTVVPVLILVIIAVPSFKLLYAEDQIPDSEMTIKATGKQWFWTYEYEHPEEGLFQFDSFMLTDEEAAEEGLPRLLATDTAVVLPVDTNIRILVTAGDVLHSFAMPAFGIKTDAVPGRINETWVNIKEEGTYYGQCSEICGQGHAYMPIMIKAVSQEEYEDWLDQAAEEYAAAPGQNRPIQLADAARAE</sequence>
<comment type="subcellular location">
    <subcellularLocation>
        <location evidence="14">Cell membrane</location>
        <topology evidence="14">Multi-pass membrane protein</topology>
    </subcellularLocation>
    <subcellularLocation>
        <location evidence="1">Membrane</location>
        <topology evidence="1">Multi-pass membrane protein</topology>
    </subcellularLocation>
</comment>
<dbReference type="PROSITE" id="PS00078">
    <property type="entry name" value="COX2"/>
    <property type="match status" value="1"/>
</dbReference>
<keyword evidence="4 14" id="KW-0679">Respiratory chain</keyword>
<comment type="function">
    <text evidence="12 15">Subunits I and II form the functional core of the enzyme complex. Electrons originating in cytochrome c are transferred via heme a and Cu(A) to the binuclear center formed by heme a3 and Cu(B).</text>
</comment>
<dbReference type="InterPro" id="IPR011759">
    <property type="entry name" value="Cyt_c_oxidase_su2_TM_dom"/>
</dbReference>
<accession>A0ABV8UI27</accession>
<keyword evidence="6 15" id="KW-0479">Metal-binding</keyword>
<organism evidence="20 21">
    <name type="scientific">Fodinicurvata halophila</name>
    <dbReference type="NCBI Taxonomy" id="1419723"/>
    <lineage>
        <taxon>Bacteria</taxon>
        <taxon>Pseudomonadati</taxon>
        <taxon>Pseudomonadota</taxon>
        <taxon>Alphaproteobacteria</taxon>
        <taxon>Rhodospirillales</taxon>
        <taxon>Rhodovibrionaceae</taxon>
        <taxon>Fodinicurvata</taxon>
    </lineage>
</organism>
<evidence type="ECO:0000256" key="12">
    <source>
        <dbReference type="ARBA" id="ARBA00024688"/>
    </source>
</evidence>
<dbReference type="EC" id="7.1.1.9" evidence="15"/>
<dbReference type="SUPFAM" id="SSF49503">
    <property type="entry name" value="Cupredoxins"/>
    <property type="match status" value="1"/>
</dbReference>
<dbReference type="Gene3D" id="1.10.287.90">
    <property type="match status" value="1"/>
</dbReference>
<dbReference type="InterPro" id="IPR002429">
    <property type="entry name" value="CcO_II-like_C"/>
</dbReference>
<feature type="transmembrane region" description="Helical" evidence="16">
    <location>
        <begin position="57"/>
        <end position="78"/>
    </location>
</feature>
<keyword evidence="11 16" id="KW-0472">Membrane</keyword>
<dbReference type="InterPro" id="IPR014222">
    <property type="entry name" value="Cyt_c_oxidase_su2"/>
</dbReference>
<evidence type="ECO:0000256" key="7">
    <source>
        <dbReference type="ARBA" id="ARBA00022967"/>
    </source>
</evidence>
<keyword evidence="8 14" id="KW-0249">Electron transport</keyword>
<keyword evidence="10 15" id="KW-0186">Copper</keyword>
<evidence type="ECO:0000256" key="2">
    <source>
        <dbReference type="ARBA" id="ARBA00007866"/>
    </source>
</evidence>
<keyword evidence="9 16" id="KW-1133">Transmembrane helix</keyword>
<feature type="signal peptide" evidence="17">
    <location>
        <begin position="1"/>
        <end position="27"/>
    </location>
</feature>
<dbReference type="InterPro" id="IPR034210">
    <property type="entry name" value="CcO_II_C"/>
</dbReference>
<dbReference type="NCBIfam" id="TIGR02866">
    <property type="entry name" value="CoxB"/>
    <property type="match status" value="1"/>
</dbReference>
<comment type="catalytic activity">
    <reaction evidence="13 15">
        <text>4 Fe(II)-[cytochrome c] + O2 + 8 H(+)(in) = 4 Fe(III)-[cytochrome c] + 2 H2O + 4 H(+)(out)</text>
        <dbReference type="Rhea" id="RHEA:11436"/>
        <dbReference type="Rhea" id="RHEA-COMP:10350"/>
        <dbReference type="Rhea" id="RHEA-COMP:14399"/>
        <dbReference type="ChEBI" id="CHEBI:15377"/>
        <dbReference type="ChEBI" id="CHEBI:15378"/>
        <dbReference type="ChEBI" id="CHEBI:15379"/>
        <dbReference type="ChEBI" id="CHEBI:29033"/>
        <dbReference type="ChEBI" id="CHEBI:29034"/>
        <dbReference type="EC" id="7.1.1.9"/>
    </reaction>
</comment>
<dbReference type="InterPro" id="IPR036257">
    <property type="entry name" value="Cyt_c_oxidase_su2_TM_sf"/>
</dbReference>
<feature type="transmembrane region" description="Helical" evidence="16">
    <location>
        <begin position="99"/>
        <end position="121"/>
    </location>
</feature>
<feature type="domain" description="Cytochrome oxidase subunit II copper A binding" evidence="18">
    <location>
        <begin position="128"/>
        <end position="264"/>
    </location>
</feature>
<evidence type="ECO:0000256" key="8">
    <source>
        <dbReference type="ARBA" id="ARBA00022982"/>
    </source>
</evidence>
<keyword evidence="17" id="KW-0732">Signal</keyword>
<evidence type="ECO:0000256" key="17">
    <source>
        <dbReference type="SAM" id="SignalP"/>
    </source>
</evidence>
<evidence type="ECO:0000256" key="1">
    <source>
        <dbReference type="ARBA" id="ARBA00004141"/>
    </source>
</evidence>
<evidence type="ECO:0000259" key="19">
    <source>
        <dbReference type="PROSITE" id="PS50999"/>
    </source>
</evidence>
<dbReference type="Pfam" id="PF00116">
    <property type="entry name" value="COX2"/>
    <property type="match status" value="1"/>
</dbReference>
<protein>
    <recommendedName>
        <fullName evidence="15">Cytochrome c oxidase subunit 2</fullName>
        <ecNumber evidence="15">7.1.1.9</ecNumber>
    </recommendedName>
</protein>
<keyword evidence="7" id="KW-1278">Translocase</keyword>
<dbReference type="CDD" id="cd13912">
    <property type="entry name" value="CcO_II_C"/>
    <property type="match status" value="1"/>
</dbReference>
<evidence type="ECO:0000256" key="3">
    <source>
        <dbReference type="ARBA" id="ARBA00022448"/>
    </source>
</evidence>
<reference evidence="21" key="1">
    <citation type="journal article" date="2019" name="Int. J. Syst. Evol. Microbiol.">
        <title>The Global Catalogue of Microorganisms (GCM) 10K type strain sequencing project: providing services to taxonomists for standard genome sequencing and annotation.</title>
        <authorList>
            <consortium name="The Broad Institute Genomics Platform"/>
            <consortium name="The Broad Institute Genome Sequencing Center for Infectious Disease"/>
            <person name="Wu L."/>
            <person name="Ma J."/>
        </authorList>
    </citation>
    <scope>NUCLEOTIDE SEQUENCE [LARGE SCALE GENOMIC DNA]</scope>
    <source>
        <strain evidence="21">CECT 8472</strain>
    </source>
</reference>